<evidence type="ECO:0000313" key="2">
    <source>
        <dbReference type="EMBL" id="CEN27433.1"/>
    </source>
</evidence>
<reference evidence="3" key="1">
    <citation type="submission" date="2015-01" db="EMBL/GenBank/DDBJ databases">
        <authorList>
            <person name="Andreevskaya M."/>
        </authorList>
    </citation>
    <scope>NUCLEOTIDE SEQUENCE [LARGE SCALE GENOMIC DNA]</scope>
    <source>
        <strain evidence="3">MKFS47</strain>
    </source>
</reference>
<dbReference type="SUPFAM" id="SSF55729">
    <property type="entry name" value="Acyl-CoA N-acyltransferases (Nat)"/>
    <property type="match status" value="1"/>
</dbReference>
<evidence type="ECO:0000259" key="1">
    <source>
        <dbReference type="PROSITE" id="PS51186"/>
    </source>
</evidence>
<sequence length="139" mass="15661">MSIIEVDYKENAGNIANLLDAYTRVQAPEAIETPRKKLSFALVIDGDIVSRITGSISFNGLHIELFMSSNQARGKGYGSQLFAHIEKIAIENGCHYIVLETMSFNAPKFYLDRGFDIIKQVDDSPIDGEKMYFMFKSLR</sequence>
<name>A0A0D6DUJ1_9LACT</name>
<dbReference type="CDD" id="cd04301">
    <property type="entry name" value="NAT_SF"/>
    <property type="match status" value="1"/>
</dbReference>
<dbReference type="Proteomes" id="UP000033166">
    <property type="component" value="Chromosome I"/>
</dbReference>
<dbReference type="STRING" id="1364.LP2241_10211"/>
<evidence type="ECO:0000313" key="3">
    <source>
        <dbReference type="Proteomes" id="UP000033166"/>
    </source>
</evidence>
<dbReference type="RefSeq" id="WP_047914717.1">
    <property type="nucleotide sequence ID" value="NZ_LN774769.1"/>
</dbReference>
<dbReference type="PROSITE" id="PS51186">
    <property type="entry name" value="GNAT"/>
    <property type="match status" value="1"/>
</dbReference>
<keyword evidence="2" id="KW-0808">Transferase</keyword>
<dbReference type="HOGENOM" id="CLU_115862_2_1_9"/>
<dbReference type="KEGG" id="lpk:LACPI_0233"/>
<dbReference type="AlphaFoldDB" id="A0A0D6DUJ1"/>
<dbReference type="Gene3D" id="3.40.630.30">
    <property type="match status" value="1"/>
</dbReference>
<dbReference type="InterPro" id="IPR000182">
    <property type="entry name" value="GNAT_dom"/>
</dbReference>
<dbReference type="GO" id="GO:0016747">
    <property type="term" value="F:acyltransferase activity, transferring groups other than amino-acyl groups"/>
    <property type="evidence" value="ECO:0007669"/>
    <property type="project" value="InterPro"/>
</dbReference>
<protein>
    <submittedName>
        <fullName evidence="2">Acetyltransferase</fullName>
    </submittedName>
</protein>
<dbReference type="EMBL" id="LN774769">
    <property type="protein sequence ID" value="CEN27433.1"/>
    <property type="molecule type" value="Genomic_DNA"/>
</dbReference>
<dbReference type="InterPro" id="IPR016181">
    <property type="entry name" value="Acyl_CoA_acyltransferase"/>
</dbReference>
<organism evidence="2 3">
    <name type="scientific">Pseudolactococcus piscium MKFS47</name>
    <dbReference type="NCBI Taxonomy" id="297352"/>
    <lineage>
        <taxon>Bacteria</taxon>
        <taxon>Bacillati</taxon>
        <taxon>Bacillota</taxon>
        <taxon>Bacilli</taxon>
        <taxon>Lactobacillales</taxon>
        <taxon>Streptococcaceae</taxon>
        <taxon>Pseudolactococcus</taxon>
    </lineage>
</organism>
<accession>A0A0D6DUJ1</accession>
<dbReference type="Pfam" id="PF00583">
    <property type="entry name" value="Acetyltransf_1"/>
    <property type="match status" value="1"/>
</dbReference>
<feature type="domain" description="N-acetyltransferase" evidence="1">
    <location>
        <begin position="1"/>
        <end position="139"/>
    </location>
</feature>
<gene>
    <name evidence="2" type="ORF">LACPI_0233</name>
</gene>
<proteinExistence type="predicted"/>